<accession>A4JD35</accession>
<protein>
    <submittedName>
        <fullName evidence="1">Uncharacterized protein</fullName>
    </submittedName>
</protein>
<evidence type="ECO:0000313" key="2">
    <source>
        <dbReference type="Proteomes" id="UP000002287"/>
    </source>
</evidence>
<organism evidence="1 2">
    <name type="scientific">Burkholderia vietnamiensis (strain G4 / LMG 22486)</name>
    <name type="common">Burkholderia cepacia (strain R1808)</name>
    <dbReference type="NCBI Taxonomy" id="269482"/>
    <lineage>
        <taxon>Bacteria</taxon>
        <taxon>Pseudomonadati</taxon>
        <taxon>Pseudomonadota</taxon>
        <taxon>Betaproteobacteria</taxon>
        <taxon>Burkholderiales</taxon>
        <taxon>Burkholderiaceae</taxon>
        <taxon>Burkholderia</taxon>
        <taxon>Burkholderia cepacia complex</taxon>
    </lineage>
</organism>
<sequence>MTMAMTIQTDVPLVNVPFVDPRTGNVTEAWFLFLIQLWRRTGGNSGTTPDSLTIGDVLALEETFSQSVSASDTGSPLTSQVTFAPGSQEAALLEMIFAPVGSSSAGSPGSVADQTFTSVTDFNPGVTTSLALANTFSNAQQLWVFFDGTFQGDDQYSLSGTTLTFTSAIPDGVSKVYVKGLR</sequence>
<dbReference type="AlphaFoldDB" id="A4JD35"/>
<evidence type="ECO:0000313" key="1">
    <source>
        <dbReference type="EMBL" id="ABO54188.1"/>
    </source>
</evidence>
<dbReference type="EMBL" id="CP000614">
    <property type="protein sequence ID" value="ABO54188.1"/>
    <property type="molecule type" value="Genomic_DNA"/>
</dbReference>
<dbReference type="HOGENOM" id="CLU_1479444_0_0_4"/>
<dbReference type="KEGG" id="bvi:Bcep1808_1177"/>
<proteinExistence type="predicted"/>
<dbReference type="Proteomes" id="UP000002287">
    <property type="component" value="Chromosome 1"/>
</dbReference>
<reference evidence="2" key="1">
    <citation type="submission" date="2007-03" db="EMBL/GenBank/DDBJ databases">
        <title>Complete sequence of chromosome 1 of Burkholderia vietnamiensis G4.</title>
        <authorList>
            <consortium name="US DOE Joint Genome Institute"/>
            <person name="Copeland A."/>
            <person name="Lucas S."/>
            <person name="Lapidus A."/>
            <person name="Barry K."/>
            <person name="Detter J.C."/>
            <person name="Glavina del Rio T."/>
            <person name="Hammon N."/>
            <person name="Israni S."/>
            <person name="Dalin E."/>
            <person name="Tice H."/>
            <person name="Pitluck S."/>
            <person name="Chain P."/>
            <person name="Malfatti S."/>
            <person name="Shin M."/>
            <person name="Vergez L."/>
            <person name="Schmutz J."/>
            <person name="Larimer F."/>
            <person name="Land M."/>
            <person name="Hauser L."/>
            <person name="Kyrpides N."/>
            <person name="Tiedje J."/>
            <person name="Richardson P."/>
        </authorList>
    </citation>
    <scope>NUCLEOTIDE SEQUENCE [LARGE SCALE GENOMIC DNA]</scope>
    <source>
        <strain evidence="2">G4 / LMG 22486</strain>
    </source>
</reference>
<gene>
    <name evidence="1" type="ordered locus">Bcep1808_1177</name>
</gene>
<name>A4JD35_BURVG</name>